<protein>
    <submittedName>
        <fullName evidence="3">Thioredoxin-like protein 4A</fullName>
    </submittedName>
</protein>
<sequence length="129" mass="15007">MYYNPLTTIDDINNVVSSNSNTLVIIRIGDISDPLTVSFDELLFRIKNKISKFVKIYFCENIPEVVKGLGLSSSCLLIFYNNHLLEFNIENEIQNYIDFLFEDEEMIEILEECYEVGRKGKKIVKINIK</sequence>
<evidence type="ECO:0000256" key="1">
    <source>
        <dbReference type="ARBA" id="ARBA00004123"/>
    </source>
</evidence>
<dbReference type="GO" id="GO:0005682">
    <property type="term" value="C:U5 snRNP"/>
    <property type="evidence" value="ECO:0007669"/>
    <property type="project" value="TreeGrafter"/>
</dbReference>
<organism evidence="3 4">
    <name type="scientific">Nosema bombycis (strain CQ1 / CVCC 102059)</name>
    <name type="common">Microsporidian parasite</name>
    <name type="synonym">Pebrine of silkworm</name>
    <dbReference type="NCBI Taxonomy" id="578461"/>
    <lineage>
        <taxon>Eukaryota</taxon>
        <taxon>Fungi</taxon>
        <taxon>Fungi incertae sedis</taxon>
        <taxon>Microsporidia</taxon>
        <taxon>Nosematidae</taxon>
        <taxon>Nosema</taxon>
    </lineage>
</organism>
<evidence type="ECO:0000256" key="2">
    <source>
        <dbReference type="ARBA" id="ARBA00023242"/>
    </source>
</evidence>
<dbReference type="STRING" id="578461.R0KR92"/>
<keyword evidence="4" id="KW-1185">Reference proteome</keyword>
<dbReference type="InterPro" id="IPR004123">
    <property type="entry name" value="Dim1"/>
</dbReference>
<evidence type="ECO:0000313" key="4">
    <source>
        <dbReference type="Proteomes" id="UP000016927"/>
    </source>
</evidence>
<gene>
    <name evidence="3" type="primary">TXN4A</name>
    <name evidence="3" type="ORF">NBO_89g0005</name>
</gene>
<accession>R0KR92</accession>
<name>R0KR92_NOSB1</name>
<dbReference type="Proteomes" id="UP000016927">
    <property type="component" value="Unassembled WGS sequence"/>
</dbReference>
<comment type="subcellular location">
    <subcellularLocation>
        <location evidence="1">Nucleus</location>
    </subcellularLocation>
</comment>
<dbReference type="HOGENOM" id="CLU_1825858_0_0_1"/>
<dbReference type="PANTHER" id="PTHR12052:SF5">
    <property type="entry name" value="THIOREDOXIN-LIKE PROTEIN 4A"/>
    <property type="match status" value="1"/>
</dbReference>
<dbReference type="VEuPathDB" id="MicrosporidiaDB:NBO_89g0005"/>
<reference evidence="3 4" key="1">
    <citation type="journal article" date="2013" name="BMC Genomics">
        <title>Comparative genomics of parasitic silkworm microsporidia reveal an association between genome expansion and host adaptation.</title>
        <authorList>
            <person name="Pan G."/>
            <person name="Xu J."/>
            <person name="Li T."/>
            <person name="Xia Q."/>
            <person name="Liu S.L."/>
            <person name="Zhang G."/>
            <person name="Li S."/>
            <person name="Li C."/>
            <person name="Liu H."/>
            <person name="Yang L."/>
            <person name="Liu T."/>
            <person name="Zhang X."/>
            <person name="Wu Z."/>
            <person name="Fan W."/>
            <person name="Dang X."/>
            <person name="Xiang H."/>
            <person name="Tao M."/>
            <person name="Li Y."/>
            <person name="Hu J."/>
            <person name="Li Z."/>
            <person name="Lin L."/>
            <person name="Luo J."/>
            <person name="Geng L."/>
            <person name="Wang L."/>
            <person name="Long M."/>
            <person name="Wan Y."/>
            <person name="He N."/>
            <person name="Zhang Z."/>
            <person name="Lu C."/>
            <person name="Keeling P.J."/>
            <person name="Wang J."/>
            <person name="Xiang Z."/>
            <person name="Zhou Z."/>
        </authorList>
    </citation>
    <scope>NUCLEOTIDE SEQUENCE [LARGE SCALE GENOMIC DNA]</scope>
    <source>
        <strain evidence="4">CQ1 / CVCC 102059</strain>
    </source>
</reference>
<dbReference type="GO" id="GO:0046540">
    <property type="term" value="C:U4/U6 x U5 tri-snRNP complex"/>
    <property type="evidence" value="ECO:0007669"/>
    <property type="project" value="InterPro"/>
</dbReference>
<dbReference type="AlphaFoldDB" id="R0KR92"/>
<dbReference type="EMBL" id="KB908997">
    <property type="protein sequence ID" value="EOB13261.1"/>
    <property type="molecule type" value="Genomic_DNA"/>
</dbReference>
<dbReference type="Gene3D" id="3.40.30.10">
    <property type="entry name" value="Glutaredoxin"/>
    <property type="match status" value="1"/>
</dbReference>
<evidence type="ECO:0000313" key="3">
    <source>
        <dbReference type="EMBL" id="EOB13261.1"/>
    </source>
</evidence>
<dbReference type="GO" id="GO:0000398">
    <property type="term" value="P:mRNA splicing, via spliceosome"/>
    <property type="evidence" value="ECO:0007669"/>
    <property type="project" value="InterPro"/>
</dbReference>
<dbReference type="GO" id="GO:0005681">
    <property type="term" value="C:spliceosomal complex"/>
    <property type="evidence" value="ECO:0007669"/>
    <property type="project" value="TreeGrafter"/>
</dbReference>
<proteinExistence type="predicted"/>
<dbReference type="Pfam" id="PF02966">
    <property type="entry name" value="DIM1"/>
    <property type="match status" value="1"/>
</dbReference>
<dbReference type="PANTHER" id="PTHR12052">
    <property type="entry name" value="THIOREDOXIN-LIKE PROTEN 4A, 4B"/>
    <property type="match status" value="1"/>
</dbReference>
<dbReference type="OrthoDB" id="2188851at2759"/>
<keyword evidence="2" id="KW-0539">Nucleus</keyword>
<dbReference type="SMART" id="SM01410">
    <property type="entry name" value="DIM1"/>
    <property type="match status" value="1"/>
</dbReference>